<evidence type="ECO:0000313" key="2">
    <source>
        <dbReference type="Proteomes" id="UP001196980"/>
    </source>
</evidence>
<protein>
    <submittedName>
        <fullName evidence="1">Recombinase RecT</fullName>
    </submittedName>
</protein>
<organism evidence="1 2">
    <name type="scientific">Candidatus Magnetobacterium casense</name>
    <dbReference type="NCBI Taxonomy" id="1455061"/>
    <lineage>
        <taxon>Bacteria</taxon>
        <taxon>Pseudomonadati</taxon>
        <taxon>Nitrospirota</taxon>
        <taxon>Thermodesulfovibrionia</taxon>
        <taxon>Thermodesulfovibrionales</taxon>
        <taxon>Candidatus Magnetobacteriaceae</taxon>
        <taxon>Candidatus Magnetobacterium</taxon>
    </lineage>
</organism>
<dbReference type="RefSeq" id="WP_218253813.1">
    <property type="nucleotide sequence ID" value="NZ_JABXWD010000486.1"/>
</dbReference>
<dbReference type="EMBL" id="JABXWD010000486">
    <property type="protein sequence ID" value="MBV6343211.1"/>
    <property type="molecule type" value="Genomic_DNA"/>
</dbReference>
<feature type="non-terminal residue" evidence="1">
    <location>
        <position position="1"/>
    </location>
</feature>
<dbReference type="Proteomes" id="UP001196980">
    <property type="component" value="Unassembled WGS sequence"/>
</dbReference>
<keyword evidence="2" id="KW-1185">Reference proteome</keyword>
<reference evidence="1 2" key="1">
    <citation type="journal article" date="2020" name="J Geophys Res Biogeosci">
        <title>Magnetotaxis as an Adaptation to Enable Bacterial Shuttling of Microbial Sulfur and Sulfur Cycling Across Aquatic Oxic#Anoxic Interfaces.</title>
        <authorList>
            <person name="Li J."/>
            <person name="Liu P."/>
            <person name="Wang J."/>
            <person name="Roberts A.P."/>
            <person name="Pan Y."/>
        </authorList>
    </citation>
    <scope>NUCLEOTIDE SEQUENCE [LARGE SCALE GENOMIC DNA]</scope>
    <source>
        <strain evidence="1 2">MYR-1_YQ</strain>
    </source>
</reference>
<sequence length="337" mass="38207">WKGEPITITFQDVHNLICPLASDQEVAVFLKTCQSLQLNPFANECFLIKYDSREKAAFVIAIDSYLKAAEVNPQFDGVEAGIILKDGGSRLELREGAFVLDEDKQRLAGGWARVYRKDRSRPTYVAVNKNECVKLTREGKPTQFWAEPKQPWMLRKSALKRALVEAFPSLFAGTLATAEVESDIEGELPAAFEDNGQPDWAKFWVRVQNELGLTEKQAHELLEMQSFKESIDNGKTLEDIWDALVKRVQESKTTETYPQPMDEGYEPLFDDVTAPIDKGWLNESLKTLKDWNAAQYIRQTFPEAKGKTIGDAIDSLTPEQKREFVAEVQNRLEAKAK</sequence>
<comment type="caution">
    <text evidence="1">The sequence shown here is derived from an EMBL/GenBank/DDBJ whole genome shotgun (WGS) entry which is preliminary data.</text>
</comment>
<evidence type="ECO:0000313" key="1">
    <source>
        <dbReference type="EMBL" id="MBV6343211.1"/>
    </source>
</evidence>
<dbReference type="Pfam" id="PF03837">
    <property type="entry name" value="RecT"/>
    <property type="match status" value="1"/>
</dbReference>
<proteinExistence type="predicted"/>
<gene>
    <name evidence="1" type="ORF">HWQ67_16650</name>
</gene>
<accession>A0ABS6S2Y5</accession>
<name>A0ABS6S2Y5_9BACT</name>
<dbReference type="InterPro" id="IPR018330">
    <property type="entry name" value="RecT_fam"/>
</dbReference>